<accession>A0A8X6FG94</accession>
<dbReference type="Proteomes" id="UP000887116">
    <property type="component" value="Unassembled WGS sequence"/>
</dbReference>
<dbReference type="AlphaFoldDB" id="A0A8X6FG94"/>
<name>A0A8X6FG94_TRICU</name>
<protein>
    <submittedName>
        <fullName evidence="1">Uncharacterized protein</fullName>
    </submittedName>
</protein>
<reference evidence="1" key="1">
    <citation type="submission" date="2020-07" db="EMBL/GenBank/DDBJ databases">
        <title>Multicomponent nature underlies the extraordinary mechanical properties of spider dragline silk.</title>
        <authorList>
            <person name="Kono N."/>
            <person name="Nakamura H."/>
            <person name="Mori M."/>
            <person name="Yoshida Y."/>
            <person name="Ohtoshi R."/>
            <person name="Malay A.D."/>
            <person name="Moran D.A.P."/>
            <person name="Tomita M."/>
            <person name="Numata K."/>
            <person name="Arakawa K."/>
        </authorList>
    </citation>
    <scope>NUCLEOTIDE SEQUENCE</scope>
</reference>
<evidence type="ECO:0000313" key="1">
    <source>
        <dbReference type="EMBL" id="GFQ79312.1"/>
    </source>
</evidence>
<evidence type="ECO:0000313" key="2">
    <source>
        <dbReference type="Proteomes" id="UP000887116"/>
    </source>
</evidence>
<sequence length="100" mass="11689">MFTELFVGLEQLDEHKEIEMHATANHQKDAVTYSYNTKESFPNYIVRQYTYTLTLIEALTRQLESRAITIFLVSFPVILNVKPCWVVESLLITSSFRIRS</sequence>
<keyword evidence="2" id="KW-1185">Reference proteome</keyword>
<proteinExistence type="predicted"/>
<organism evidence="1 2">
    <name type="scientific">Trichonephila clavata</name>
    <name type="common">Joro spider</name>
    <name type="synonym">Nephila clavata</name>
    <dbReference type="NCBI Taxonomy" id="2740835"/>
    <lineage>
        <taxon>Eukaryota</taxon>
        <taxon>Metazoa</taxon>
        <taxon>Ecdysozoa</taxon>
        <taxon>Arthropoda</taxon>
        <taxon>Chelicerata</taxon>
        <taxon>Arachnida</taxon>
        <taxon>Araneae</taxon>
        <taxon>Araneomorphae</taxon>
        <taxon>Entelegynae</taxon>
        <taxon>Araneoidea</taxon>
        <taxon>Nephilidae</taxon>
        <taxon>Trichonephila</taxon>
    </lineage>
</organism>
<dbReference type="EMBL" id="BMAO01032040">
    <property type="protein sequence ID" value="GFQ79312.1"/>
    <property type="molecule type" value="Genomic_DNA"/>
</dbReference>
<comment type="caution">
    <text evidence="1">The sequence shown here is derived from an EMBL/GenBank/DDBJ whole genome shotgun (WGS) entry which is preliminary data.</text>
</comment>
<gene>
    <name evidence="1" type="ORF">TNCT_451611</name>
</gene>